<dbReference type="PROSITE" id="PS51387">
    <property type="entry name" value="FAD_PCMH"/>
    <property type="match status" value="1"/>
</dbReference>
<dbReference type="InterPro" id="IPR004113">
    <property type="entry name" value="FAD-bd_oxidored_4_C"/>
</dbReference>
<feature type="domain" description="FAD-binding PCMH-type" evidence="5">
    <location>
        <begin position="59"/>
        <end position="238"/>
    </location>
</feature>
<dbReference type="GO" id="GO:0071949">
    <property type="term" value="F:FAD binding"/>
    <property type="evidence" value="ECO:0007669"/>
    <property type="project" value="InterPro"/>
</dbReference>
<dbReference type="Pfam" id="PF02913">
    <property type="entry name" value="FAD-oxidase_C"/>
    <property type="match status" value="1"/>
</dbReference>
<dbReference type="Pfam" id="PF01565">
    <property type="entry name" value="FAD_binding_4"/>
    <property type="match status" value="1"/>
</dbReference>
<keyword evidence="3" id="KW-0274">FAD</keyword>
<dbReference type="Proteomes" id="UP000003963">
    <property type="component" value="Unassembled WGS sequence"/>
</dbReference>
<dbReference type="InterPro" id="IPR051914">
    <property type="entry name" value="FAD-linked_OxidoTrans_Type4"/>
</dbReference>
<organism evidence="6 7">
    <name type="scientific">Streptomyces himastatinicus ATCC 53653</name>
    <dbReference type="NCBI Taxonomy" id="457427"/>
    <lineage>
        <taxon>Bacteria</taxon>
        <taxon>Bacillati</taxon>
        <taxon>Actinomycetota</taxon>
        <taxon>Actinomycetes</taxon>
        <taxon>Kitasatosporales</taxon>
        <taxon>Streptomycetaceae</taxon>
        <taxon>Streptomyces</taxon>
        <taxon>Streptomyces violaceusniger group</taxon>
    </lineage>
</organism>
<evidence type="ECO:0000256" key="3">
    <source>
        <dbReference type="ARBA" id="ARBA00022827"/>
    </source>
</evidence>
<dbReference type="GO" id="GO:0016491">
    <property type="term" value="F:oxidoreductase activity"/>
    <property type="evidence" value="ECO:0007669"/>
    <property type="project" value="UniProtKB-KW"/>
</dbReference>
<gene>
    <name evidence="6" type="ORF">SSOG_00252</name>
</gene>
<evidence type="ECO:0000313" key="7">
    <source>
        <dbReference type="Proteomes" id="UP000003963"/>
    </source>
</evidence>
<dbReference type="FunFam" id="1.10.45.10:FF:000001">
    <property type="entry name" value="D-lactate dehydrogenase mitochondrial"/>
    <property type="match status" value="1"/>
</dbReference>
<keyword evidence="2" id="KW-0285">Flavoprotein</keyword>
<dbReference type="AlphaFoldDB" id="D9W806"/>
<dbReference type="Gene3D" id="3.30.465.10">
    <property type="match status" value="1"/>
</dbReference>
<dbReference type="InterPro" id="IPR006094">
    <property type="entry name" value="Oxid_FAD_bind_N"/>
</dbReference>
<evidence type="ECO:0000259" key="5">
    <source>
        <dbReference type="PROSITE" id="PS51387"/>
    </source>
</evidence>
<evidence type="ECO:0000256" key="2">
    <source>
        <dbReference type="ARBA" id="ARBA00022630"/>
    </source>
</evidence>
<sequence length="480" mass="49727">MTARQLVCVGTEAATHPLRKTTVTDTFLRELGQALADTSAPLLDEADVLPYLDDRSGTAGARALAVVRPGDAAEVATVLTLAHRHRVPVVTRGAGTGLSGGATAVDGCLVLSTERLNRIVEISPEDEVAVVQPGVINADLNGALAAYGLYYAPDPASHAISTIGGNIATNAGGLRSAKYGVTRDSVLALDVVLADGTALRTGHRSVKGVTGLDLTALFVGSEGALGVIVGATVRLRPLPAATATVSAYYPSVRAALDGVRQISRTGVVPAVAELIDHASLRNIDEHSGSRLTDGGHVLLLVRTDGHAAAAEAEDIAAALRHTGGDARRVTDEAEAERLWELRRSGRGRTRPLWTVGEDVAVPKSKVARMYEEGERIGRRYGLDFAAVAHAADGNLHPVLSRPVPEGTPATSPAPPELDAAADELVRAALALGGTITGEHGVGVTKRRWLEDELGAAGLALQRGVKAVFDPLGILNPGKAL</sequence>
<dbReference type="SUPFAM" id="SSF55103">
    <property type="entry name" value="FAD-linked oxidases, C-terminal domain"/>
    <property type="match status" value="1"/>
</dbReference>
<dbReference type="HOGENOM" id="CLU_017779_9_1_11"/>
<keyword evidence="7" id="KW-1185">Reference proteome</keyword>
<dbReference type="EMBL" id="GG657754">
    <property type="protein sequence ID" value="EFL20541.1"/>
    <property type="molecule type" value="Genomic_DNA"/>
</dbReference>
<dbReference type="InterPro" id="IPR036318">
    <property type="entry name" value="FAD-bd_PCMH-like_sf"/>
</dbReference>
<keyword evidence="4" id="KW-0560">Oxidoreductase</keyword>
<dbReference type="InterPro" id="IPR016164">
    <property type="entry name" value="FAD-linked_Oxase-like_C"/>
</dbReference>
<evidence type="ECO:0000313" key="6">
    <source>
        <dbReference type="EMBL" id="EFL20541.1"/>
    </source>
</evidence>
<name>D9W806_9ACTN</name>
<dbReference type="SUPFAM" id="SSF56176">
    <property type="entry name" value="FAD-binding/transporter-associated domain-like"/>
    <property type="match status" value="1"/>
</dbReference>
<evidence type="ECO:0000256" key="1">
    <source>
        <dbReference type="ARBA" id="ARBA00001974"/>
    </source>
</evidence>
<dbReference type="PANTHER" id="PTHR42934">
    <property type="entry name" value="GLYCOLATE OXIDASE SUBUNIT GLCD"/>
    <property type="match status" value="1"/>
</dbReference>
<comment type="cofactor">
    <cofactor evidence="1">
        <name>FAD</name>
        <dbReference type="ChEBI" id="CHEBI:57692"/>
    </cofactor>
</comment>
<dbReference type="STRING" id="457427.SSOG_00252"/>
<dbReference type="Gene3D" id="1.10.45.10">
    <property type="entry name" value="Vanillyl-alcohol Oxidase, Chain A, domain 4"/>
    <property type="match status" value="1"/>
</dbReference>
<dbReference type="InterPro" id="IPR016171">
    <property type="entry name" value="Vanillyl_alc_oxidase_C-sub2"/>
</dbReference>
<dbReference type="InterPro" id="IPR016169">
    <property type="entry name" value="FAD-bd_PCMH_sub2"/>
</dbReference>
<evidence type="ECO:0000256" key="4">
    <source>
        <dbReference type="ARBA" id="ARBA00023002"/>
    </source>
</evidence>
<proteinExistence type="predicted"/>
<dbReference type="InterPro" id="IPR016166">
    <property type="entry name" value="FAD-bd_PCMH"/>
</dbReference>
<reference evidence="6 7" key="1">
    <citation type="submission" date="2009-02" db="EMBL/GenBank/DDBJ databases">
        <title>Annotation of Streptomyces hygroscopicus strain ATCC 53653.</title>
        <authorList>
            <consortium name="The Broad Institute Genome Sequencing Platform"/>
            <consortium name="Broad Institute Microbial Sequencing Center"/>
            <person name="Fischbach M."/>
            <person name="Godfrey P."/>
            <person name="Ward D."/>
            <person name="Young S."/>
            <person name="Zeng Q."/>
            <person name="Koehrsen M."/>
            <person name="Alvarado L."/>
            <person name="Berlin A.M."/>
            <person name="Bochicchio J."/>
            <person name="Borenstein D."/>
            <person name="Chapman S.B."/>
            <person name="Chen Z."/>
            <person name="Engels R."/>
            <person name="Freedman E."/>
            <person name="Gellesch M."/>
            <person name="Goldberg J."/>
            <person name="Griggs A."/>
            <person name="Gujja S."/>
            <person name="Heilman E.R."/>
            <person name="Heiman D.I."/>
            <person name="Hepburn T.A."/>
            <person name="Howarth C."/>
            <person name="Jen D."/>
            <person name="Larson L."/>
            <person name="Lewis B."/>
            <person name="Mehta T."/>
            <person name="Park D."/>
            <person name="Pearson M."/>
            <person name="Richards J."/>
            <person name="Roberts A."/>
            <person name="Saif S."/>
            <person name="Shea T.D."/>
            <person name="Shenoy N."/>
            <person name="Sisk P."/>
            <person name="Stolte C."/>
            <person name="Sykes S.N."/>
            <person name="Thomson T."/>
            <person name="Walk T."/>
            <person name="White J."/>
            <person name="Yandava C."/>
            <person name="Straight P."/>
            <person name="Clardy J."/>
            <person name="Hung D."/>
            <person name="Kolter R."/>
            <person name="Mekalanos J."/>
            <person name="Walker S."/>
            <person name="Walsh C.T."/>
            <person name="Wieland-Brown L.C."/>
            <person name="Haas B."/>
            <person name="Nusbaum C."/>
            <person name="Birren B."/>
        </authorList>
    </citation>
    <scope>NUCLEOTIDE SEQUENCE [LARGE SCALE GENOMIC DNA]</scope>
    <source>
        <strain evidence="6 7">ATCC 53653</strain>
    </source>
</reference>
<dbReference type="Gene3D" id="3.30.70.2740">
    <property type="match status" value="1"/>
</dbReference>
<protein>
    <submittedName>
        <fullName evidence="6">Putative glycolate oxidase, subunit GlcD</fullName>
    </submittedName>
</protein>
<dbReference type="PANTHER" id="PTHR42934:SF2">
    <property type="entry name" value="GLYCOLATE OXIDASE SUBUNIT GLCD"/>
    <property type="match status" value="1"/>
</dbReference>
<accession>D9W806</accession>